<dbReference type="EMBL" id="PJQD01000050">
    <property type="protein sequence ID" value="POY72357.1"/>
    <property type="molecule type" value="Genomic_DNA"/>
</dbReference>
<keyword evidence="4" id="KW-1185">Reference proteome</keyword>
<comment type="caution">
    <text evidence="3">The sequence shown here is derived from an EMBL/GenBank/DDBJ whole genome shotgun (WGS) entry which is preliminary data.</text>
</comment>
<feature type="compositionally biased region" description="Low complexity" evidence="2">
    <location>
        <begin position="215"/>
        <end position="237"/>
    </location>
</feature>
<evidence type="ECO:0000313" key="3">
    <source>
        <dbReference type="EMBL" id="POY72357.1"/>
    </source>
</evidence>
<proteinExistence type="predicted"/>
<protein>
    <submittedName>
        <fullName evidence="3">Uncharacterized protein</fullName>
    </submittedName>
</protein>
<dbReference type="OrthoDB" id="2537633at2759"/>
<accession>A0A2S5B6F7</accession>
<feature type="compositionally biased region" description="Acidic residues" evidence="2">
    <location>
        <begin position="125"/>
        <end position="139"/>
    </location>
</feature>
<gene>
    <name evidence="3" type="ORF">BMF94_4659</name>
</gene>
<keyword evidence="1" id="KW-0175">Coiled coil</keyword>
<name>A0A2S5B6F7_9BASI</name>
<feature type="coiled-coil region" evidence="1">
    <location>
        <begin position="74"/>
        <end position="108"/>
    </location>
</feature>
<dbReference type="Proteomes" id="UP000237144">
    <property type="component" value="Unassembled WGS sequence"/>
</dbReference>
<evidence type="ECO:0000256" key="1">
    <source>
        <dbReference type="SAM" id="Coils"/>
    </source>
</evidence>
<evidence type="ECO:0000313" key="4">
    <source>
        <dbReference type="Proteomes" id="UP000237144"/>
    </source>
</evidence>
<feature type="compositionally biased region" description="Gly residues" evidence="2">
    <location>
        <begin position="144"/>
        <end position="154"/>
    </location>
</feature>
<reference evidence="3 4" key="1">
    <citation type="journal article" date="2018" name="Front. Microbiol.">
        <title>Prospects for Fungal Bioremediation of Acidic Radioactive Waste Sites: Characterization and Genome Sequence of Rhodotorula taiwanensis MD1149.</title>
        <authorList>
            <person name="Tkavc R."/>
            <person name="Matrosova V.Y."/>
            <person name="Grichenko O.E."/>
            <person name="Gostincar C."/>
            <person name="Volpe R.P."/>
            <person name="Klimenkova P."/>
            <person name="Gaidamakova E.K."/>
            <person name="Zhou C.E."/>
            <person name="Stewart B.J."/>
            <person name="Lyman M.G."/>
            <person name="Malfatti S.A."/>
            <person name="Rubinfeld B."/>
            <person name="Courtot M."/>
            <person name="Singh J."/>
            <person name="Dalgard C.L."/>
            <person name="Hamilton T."/>
            <person name="Frey K.G."/>
            <person name="Gunde-Cimerman N."/>
            <person name="Dugan L."/>
            <person name="Daly M.J."/>
        </authorList>
    </citation>
    <scope>NUCLEOTIDE SEQUENCE [LARGE SCALE GENOMIC DNA]</scope>
    <source>
        <strain evidence="3 4">MD1149</strain>
    </source>
</reference>
<feature type="compositionally biased region" description="Gly residues" evidence="2">
    <location>
        <begin position="262"/>
        <end position="274"/>
    </location>
</feature>
<feature type="region of interest" description="Disordered" evidence="2">
    <location>
        <begin position="120"/>
        <end position="274"/>
    </location>
</feature>
<dbReference type="AlphaFoldDB" id="A0A2S5B6F7"/>
<sequence>MAHPTVGGKGLPPVVSAPVYLPSSPATSTAGYGGYLAASSSKLPSYYATTAGPPPDLTARLQLKAKYARIQARYNRAIEARRDLTIELEEKEATQQRLQDEVDLILDQIHDSDYAHLIPKRDSLFSDDEGDDEGEENGDEANGAGSGDDSGLGANGTTEGATARTAVRKGKRKADDRDLDDLEDQRRRQLEVHYGIDGTRQNVSRIPTPPPQNARPPAAAPTDAPVSQQPASAPAVPGSIPPPQSTAAQTPAPAPTRIKLKFGGGGGSSAAGPA</sequence>
<evidence type="ECO:0000256" key="2">
    <source>
        <dbReference type="SAM" id="MobiDB-lite"/>
    </source>
</evidence>
<organism evidence="3 4">
    <name type="scientific">Rhodotorula taiwanensis</name>
    <dbReference type="NCBI Taxonomy" id="741276"/>
    <lineage>
        <taxon>Eukaryota</taxon>
        <taxon>Fungi</taxon>
        <taxon>Dikarya</taxon>
        <taxon>Basidiomycota</taxon>
        <taxon>Pucciniomycotina</taxon>
        <taxon>Microbotryomycetes</taxon>
        <taxon>Sporidiobolales</taxon>
        <taxon>Sporidiobolaceae</taxon>
        <taxon>Rhodotorula</taxon>
    </lineage>
</organism>